<name>A0AAV4C6J8_9GAST</name>
<evidence type="ECO:0000313" key="1">
    <source>
        <dbReference type="EMBL" id="GFO27108.1"/>
    </source>
</evidence>
<dbReference type="EMBL" id="BLXT01005881">
    <property type="protein sequence ID" value="GFO27108.1"/>
    <property type="molecule type" value="Genomic_DNA"/>
</dbReference>
<organism evidence="1 2">
    <name type="scientific">Plakobranchus ocellatus</name>
    <dbReference type="NCBI Taxonomy" id="259542"/>
    <lineage>
        <taxon>Eukaryota</taxon>
        <taxon>Metazoa</taxon>
        <taxon>Spiralia</taxon>
        <taxon>Lophotrochozoa</taxon>
        <taxon>Mollusca</taxon>
        <taxon>Gastropoda</taxon>
        <taxon>Heterobranchia</taxon>
        <taxon>Euthyneura</taxon>
        <taxon>Panpulmonata</taxon>
        <taxon>Sacoglossa</taxon>
        <taxon>Placobranchoidea</taxon>
        <taxon>Plakobranchidae</taxon>
        <taxon>Plakobranchus</taxon>
    </lineage>
</organism>
<protein>
    <submittedName>
        <fullName evidence="1">Uncharacterized protein</fullName>
    </submittedName>
</protein>
<comment type="caution">
    <text evidence="1">The sequence shown here is derived from an EMBL/GenBank/DDBJ whole genome shotgun (WGS) entry which is preliminary data.</text>
</comment>
<accession>A0AAV4C6J8</accession>
<gene>
    <name evidence="1" type="ORF">PoB_005361300</name>
</gene>
<dbReference type="Proteomes" id="UP000735302">
    <property type="component" value="Unassembled WGS sequence"/>
</dbReference>
<evidence type="ECO:0000313" key="2">
    <source>
        <dbReference type="Proteomes" id="UP000735302"/>
    </source>
</evidence>
<reference evidence="1 2" key="1">
    <citation type="journal article" date="2021" name="Elife">
        <title>Chloroplast acquisition without the gene transfer in kleptoplastic sea slugs, Plakobranchus ocellatus.</title>
        <authorList>
            <person name="Maeda T."/>
            <person name="Takahashi S."/>
            <person name="Yoshida T."/>
            <person name="Shimamura S."/>
            <person name="Takaki Y."/>
            <person name="Nagai Y."/>
            <person name="Toyoda A."/>
            <person name="Suzuki Y."/>
            <person name="Arimoto A."/>
            <person name="Ishii H."/>
            <person name="Satoh N."/>
            <person name="Nishiyama T."/>
            <person name="Hasebe M."/>
            <person name="Maruyama T."/>
            <person name="Minagawa J."/>
            <person name="Obokata J."/>
            <person name="Shigenobu S."/>
        </authorList>
    </citation>
    <scope>NUCLEOTIDE SEQUENCE [LARGE SCALE GENOMIC DNA]</scope>
</reference>
<proteinExistence type="predicted"/>
<dbReference type="AlphaFoldDB" id="A0AAV4C6J8"/>
<sequence>MDNRLFYAVISLTFSNRHGHITTGCHFKSNPTPTANVAAAKKPEITCKNSSKSHSRSKHRDRSRVVIVLGIRHSQKVCTAFLAVFTFAGSDET</sequence>
<keyword evidence="2" id="KW-1185">Reference proteome</keyword>